<dbReference type="AlphaFoldDB" id="A0A8H6XRC3"/>
<dbReference type="OrthoDB" id="2907839at2759"/>
<dbReference type="SUPFAM" id="SSF50370">
    <property type="entry name" value="Ricin B-like lectins"/>
    <property type="match status" value="1"/>
</dbReference>
<gene>
    <name evidence="1" type="ORF">MVEN_01655500</name>
</gene>
<protein>
    <submittedName>
        <fullName evidence="1">Uncharacterized protein</fullName>
    </submittedName>
</protein>
<comment type="caution">
    <text evidence="1">The sequence shown here is derived from an EMBL/GenBank/DDBJ whole genome shotgun (WGS) entry which is preliminary data.</text>
</comment>
<proteinExistence type="predicted"/>
<accession>A0A8H6XRC3</accession>
<dbReference type="EMBL" id="JACAZI010000014">
    <property type="protein sequence ID" value="KAF7344930.1"/>
    <property type="molecule type" value="Genomic_DNA"/>
</dbReference>
<dbReference type="InterPro" id="IPR035992">
    <property type="entry name" value="Ricin_B-like_lectins"/>
</dbReference>
<evidence type="ECO:0000313" key="2">
    <source>
        <dbReference type="Proteomes" id="UP000620124"/>
    </source>
</evidence>
<evidence type="ECO:0000313" key="1">
    <source>
        <dbReference type="EMBL" id="KAF7344930.1"/>
    </source>
</evidence>
<name>A0A8H6XRC3_9AGAR</name>
<reference evidence="1" key="1">
    <citation type="submission" date="2020-05" db="EMBL/GenBank/DDBJ databases">
        <title>Mycena genomes resolve the evolution of fungal bioluminescence.</title>
        <authorList>
            <person name="Tsai I.J."/>
        </authorList>
    </citation>
    <scope>NUCLEOTIDE SEQUENCE</scope>
    <source>
        <strain evidence="1">CCC161011</strain>
    </source>
</reference>
<sequence length="153" mass="16541">MILSDFQGNILDNSFANPKFPPIANNAVIGQSPNSPPTGTGQQWMWRTANATLGTLSIQNAVNGVWLSYPGATNPDQLSSFVGATTQLSQSQALAFRLFCSDTENSTYIAERESGFMLTSWPAEIGSPTTPVTYDGGALRPEQLWTFEYQPSA</sequence>
<keyword evidence="2" id="KW-1185">Reference proteome</keyword>
<dbReference type="Proteomes" id="UP000620124">
    <property type="component" value="Unassembled WGS sequence"/>
</dbReference>
<organism evidence="1 2">
    <name type="scientific">Mycena venus</name>
    <dbReference type="NCBI Taxonomy" id="2733690"/>
    <lineage>
        <taxon>Eukaryota</taxon>
        <taxon>Fungi</taxon>
        <taxon>Dikarya</taxon>
        <taxon>Basidiomycota</taxon>
        <taxon>Agaricomycotina</taxon>
        <taxon>Agaricomycetes</taxon>
        <taxon>Agaricomycetidae</taxon>
        <taxon>Agaricales</taxon>
        <taxon>Marasmiineae</taxon>
        <taxon>Mycenaceae</taxon>
        <taxon>Mycena</taxon>
    </lineage>
</organism>